<feature type="active site" description="Proton acceptor; specific for D-alanine" evidence="7">
    <location>
        <position position="35"/>
    </location>
</feature>
<dbReference type="HAMAP" id="MF_01201">
    <property type="entry name" value="Ala_racemase"/>
    <property type="match status" value="1"/>
</dbReference>
<dbReference type="InterPro" id="IPR000821">
    <property type="entry name" value="Ala_racemase"/>
</dbReference>
<dbReference type="SUPFAM" id="SSF50621">
    <property type="entry name" value="Alanine racemase C-terminal domain-like"/>
    <property type="match status" value="1"/>
</dbReference>
<feature type="modified residue" description="N6-(pyridoxal phosphate)lysine" evidence="7 8">
    <location>
        <position position="35"/>
    </location>
</feature>
<feature type="active site" description="Proton acceptor; specific for L-alanine" evidence="7">
    <location>
        <position position="264"/>
    </location>
</feature>
<dbReference type="InterPro" id="IPR029066">
    <property type="entry name" value="PLP-binding_barrel"/>
</dbReference>
<reference evidence="11" key="1">
    <citation type="submission" date="2023-02" db="EMBL/GenBank/DDBJ databases">
        <title>Nocardiopsis ansamitocini NBRC 112285.</title>
        <authorList>
            <person name="Ichikawa N."/>
            <person name="Sato H."/>
            <person name="Tonouchi N."/>
        </authorList>
    </citation>
    <scope>NUCLEOTIDE SEQUENCE</scope>
    <source>
        <strain evidence="11">NBRC 112285</strain>
    </source>
</reference>
<dbReference type="InterPro" id="IPR001608">
    <property type="entry name" value="Ala_racemase_N"/>
</dbReference>
<gene>
    <name evidence="11" type="primary">alr</name>
    <name evidence="11" type="ORF">Nans01_36840</name>
</gene>
<dbReference type="AlphaFoldDB" id="A0A9W6P996"/>
<dbReference type="InterPro" id="IPR009006">
    <property type="entry name" value="Ala_racemase/Decarboxylase_C"/>
</dbReference>
<evidence type="ECO:0000256" key="7">
    <source>
        <dbReference type="HAMAP-Rule" id="MF_01201"/>
    </source>
</evidence>
<dbReference type="CDD" id="cd00430">
    <property type="entry name" value="PLPDE_III_AR"/>
    <property type="match status" value="1"/>
</dbReference>
<keyword evidence="5 7" id="KW-0413">Isomerase</keyword>
<dbReference type="RefSeq" id="WP_285760814.1">
    <property type="nucleotide sequence ID" value="NZ_BSQG01000006.1"/>
</dbReference>
<feature type="binding site" evidence="7 9">
    <location>
        <position position="133"/>
    </location>
    <ligand>
        <name>substrate</name>
    </ligand>
</feature>
<comment type="caution">
    <text evidence="11">The sequence shown here is derived from an EMBL/GenBank/DDBJ whole genome shotgun (WGS) entry which is preliminary data.</text>
</comment>
<dbReference type="SUPFAM" id="SSF51419">
    <property type="entry name" value="PLP-binding barrel"/>
    <property type="match status" value="1"/>
</dbReference>
<dbReference type="GO" id="GO:0009252">
    <property type="term" value="P:peptidoglycan biosynthetic process"/>
    <property type="evidence" value="ECO:0007669"/>
    <property type="project" value="TreeGrafter"/>
</dbReference>
<dbReference type="Gene3D" id="2.40.37.10">
    <property type="entry name" value="Lyase, Ornithine Decarboxylase, Chain A, domain 1"/>
    <property type="match status" value="1"/>
</dbReference>
<dbReference type="FunFam" id="3.20.20.10:FF:000002">
    <property type="entry name" value="Alanine racemase"/>
    <property type="match status" value="1"/>
</dbReference>
<evidence type="ECO:0000256" key="8">
    <source>
        <dbReference type="PIRSR" id="PIRSR600821-50"/>
    </source>
</evidence>
<dbReference type="EMBL" id="BSQG01000006">
    <property type="protein sequence ID" value="GLU49333.1"/>
    <property type="molecule type" value="Genomic_DNA"/>
</dbReference>
<evidence type="ECO:0000313" key="11">
    <source>
        <dbReference type="EMBL" id="GLU49333.1"/>
    </source>
</evidence>
<dbReference type="EC" id="5.1.1.1" evidence="3 7"/>
<accession>A0A9W6P996</accession>
<keyword evidence="4 7" id="KW-0663">Pyridoxal phosphate</keyword>
<evidence type="ECO:0000313" key="12">
    <source>
        <dbReference type="Proteomes" id="UP001165092"/>
    </source>
</evidence>
<sequence length="374" mass="38049">MPPFAEARIDLDAISANVASLAGRAPGSRVMGVVKADGYGHGMLPAARAALAGGATWLGTAFVSEALALRAAGIEVPVLAWILPPGEPLAAAVDAGIDLGASALGTLDEITATAHQTGRQARVHLKADTGLNRGGVAAGEWEAVVDAAARAEADGLIKAVGVFSHFACADEPGHPSIGAQLSAFHSALEIADKAGLRPEVRHIANSAATLTLPEAHFDLVRPGIASYGLSPIPALAGFGLRPAMTLSARTASVKRVPAGSGVSYGHRYVTDRETGLALVPLGYADGVPRAATNIGPVFLGGKRRTIAGTVCMDQFVVDVGDDPVAPGDATVIFGAGDNGEPTAQDWADVLDTISYEIVTRIGARVPRAYVGAAR</sequence>
<organism evidence="11 12">
    <name type="scientific">Nocardiopsis ansamitocini</name>
    <dbReference type="NCBI Taxonomy" id="1670832"/>
    <lineage>
        <taxon>Bacteria</taxon>
        <taxon>Bacillati</taxon>
        <taxon>Actinomycetota</taxon>
        <taxon>Actinomycetes</taxon>
        <taxon>Streptosporangiales</taxon>
        <taxon>Nocardiopsidaceae</taxon>
        <taxon>Nocardiopsis</taxon>
    </lineage>
</organism>
<keyword evidence="12" id="KW-1185">Reference proteome</keyword>
<dbReference type="Pfam" id="PF00842">
    <property type="entry name" value="Ala_racemase_C"/>
    <property type="match status" value="1"/>
</dbReference>
<protein>
    <recommendedName>
        <fullName evidence="6 7">Alanine racemase</fullName>
        <ecNumber evidence="3 7">5.1.1.1</ecNumber>
    </recommendedName>
</protein>
<evidence type="ECO:0000256" key="3">
    <source>
        <dbReference type="ARBA" id="ARBA00013089"/>
    </source>
</evidence>
<dbReference type="PROSITE" id="PS00395">
    <property type="entry name" value="ALANINE_RACEMASE"/>
    <property type="match status" value="1"/>
</dbReference>
<name>A0A9W6P996_9ACTN</name>
<dbReference type="PRINTS" id="PR00992">
    <property type="entry name" value="ALARACEMASE"/>
</dbReference>
<dbReference type="GO" id="GO:0008784">
    <property type="term" value="F:alanine racemase activity"/>
    <property type="evidence" value="ECO:0007669"/>
    <property type="project" value="UniProtKB-UniRule"/>
</dbReference>
<evidence type="ECO:0000256" key="5">
    <source>
        <dbReference type="ARBA" id="ARBA00023235"/>
    </source>
</evidence>
<dbReference type="GO" id="GO:0030170">
    <property type="term" value="F:pyridoxal phosphate binding"/>
    <property type="evidence" value="ECO:0007669"/>
    <property type="project" value="UniProtKB-UniRule"/>
</dbReference>
<comment type="function">
    <text evidence="7">Catalyzes the interconversion of L-alanine and D-alanine. May also act on other amino acids.</text>
</comment>
<dbReference type="GO" id="GO:0030632">
    <property type="term" value="P:D-alanine biosynthetic process"/>
    <property type="evidence" value="ECO:0007669"/>
    <property type="project" value="UniProtKB-UniRule"/>
</dbReference>
<proteinExistence type="inferred from homology"/>
<dbReference type="GO" id="GO:0005829">
    <property type="term" value="C:cytosol"/>
    <property type="evidence" value="ECO:0007669"/>
    <property type="project" value="TreeGrafter"/>
</dbReference>
<evidence type="ECO:0000259" key="10">
    <source>
        <dbReference type="SMART" id="SM01005"/>
    </source>
</evidence>
<evidence type="ECO:0000256" key="1">
    <source>
        <dbReference type="ARBA" id="ARBA00000316"/>
    </source>
</evidence>
<comment type="similarity">
    <text evidence="7">Belongs to the alanine racemase family.</text>
</comment>
<dbReference type="FunFam" id="2.40.37.10:FF:000015">
    <property type="entry name" value="Alanine racemase"/>
    <property type="match status" value="1"/>
</dbReference>
<comment type="cofactor">
    <cofactor evidence="2 7 8">
        <name>pyridoxal 5'-phosphate</name>
        <dbReference type="ChEBI" id="CHEBI:597326"/>
    </cofactor>
</comment>
<evidence type="ECO:0000256" key="2">
    <source>
        <dbReference type="ARBA" id="ARBA00001933"/>
    </source>
</evidence>
<comment type="pathway">
    <text evidence="7">Amino-acid biosynthesis; D-alanine biosynthesis; D-alanine from L-alanine: step 1/1.</text>
</comment>
<dbReference type="Gene3D" id="3.20.20.10">
    <property type="entry name" value="Alanine racemase"/>
    <property type="match status" value="1"/>
</dbReference>
<comment type="catalytic activity">
    <reaction evidence="1 7">
        <text>L-alanine = D-alanine</text>
        <dbReference type="Rhea" id="RHEA:20249"/>
        <dbReference type="ChEBI" id="CHEBI:57416"/>
        <dbReference type="ChEBI" id="CHEBI:57972"/>
        <dbReference type="EC" id="5.1.1.1"/>
    </reaction>
</comment>
<evidence type="ECO:0000256" key="6">
    <source>
        <dbReference type="ARBA" id="ARBA00072221"/>
    </source>
</evidence>
<dbReference type="NCBIfam" id="TIGR00492">
    <property type="entry name" value="alr"/>
    <property type="match status" value="1"/>
</dbReference>
<dbReference type="SMART" id="SM01005">
    <property type="entry name" value="Ala_racemase_C"/>
    <property type="match status" value="1"/>
</dbReference>
<feature type="binding site" evidence="7 9">
    <location>
        <position position="312"/>
    </location>
    <ligand>
        <name>substrate</name>
    </ligand>
</feature>
<dbReference type="Proteomes" id="UP001165092">
    <property type="component" value="Unassembled WGS sequence"/>
</dbReference>
<dbReference type="InterPro" id="IPR011079">
    <property type="entry name" value="Ala_racemase_C"/>
</dbReference>
<evidence type="ECO:0000256" key="4">
    <source>
        <dbReference type="ARBA" id="ARBA00022898"/>
    </source>
</evidence>
<dbReference type="PANTHER" id="PTHR30511">
    <property type="entry name" value="ALANINE RACEMASE"/>
    <property type="match status" value="1"/>
</dbReference>
<evidence type="ECO:0000256" key="9">
    <source>
        <dbReference type="PIRSR" id="PIRSR600821-52"/>
    </source>
</evidence>
<dbReference type="Pfam" id="PF01168">
    <property type="entry name" value="Ala_racemase_N"/>
    <property type="match status" value="1"/>
</dbReference>
<dbReference type="InterPro" id="IPR020622">
    <property type="entry name" value="Ala_racemase_pyridoxalP-BS"/>
</dbReference>
<dbReference type="PANTHER" id="PTHR30511:SF0">
    <property type="entry name" value="ALANINE RACEMASE, CATABOLIC-RELATED"/>
    <property type="match status" value="1"/>
</dbReference>
<feature type="domain" description="Alanine racemase C-terminal" evidence="10">
    <location>
        <begin position="243"/>
        <end position="370"/>
    </location>
</feature>